<gene>
    <name evidence="7" type="ORF">THASP1DRAFT_31923</name>
</gene>
<dbReference type="GO" id="GO:0070453">
    <property type="term" value="P:regulation of heme biosynthetic process"/>
    <property type="evidence" value="ECO:0007669"/>
    <property type="project" value="TreeGrafter"/>
</dbReference>
<keyword evidence="3 6" id="KW-0812">Transmembrane</keyword>
<evidence type="ECO:0000256" key="2">
    <source>
        <dbReference type="ARBA" id="ARBA00007590"/>
    </source>
</evidence>
<evidence type="ECO:0000256" key="6">
    <source>
        <dbReference type="SAM" id="Phobius"/>
    </source>
</evidence>
<feature type="transmembrane region" description="Helical" evidence="6">
    <location>
        <begin position="30"/>
        <end position="50"/>
    </location>
</feature>
<feature type="transmembrane region" description="Helical" evidence="6">
    <location>
        <begin position="56"/>
        <end position="74"/>
    </location>
</feature>
<dbReference type="GO" id="GO:0031966">
    <property type="term" value="C:mitochondrial membrane"/>
    <property type="evidence" value="ECO:0007669"/>
    <property type="project" value="TreeGrafter"/>
</dbReference>
<keyword evidence="5 6" id="KW-0472">Membrane</keyword>
<reference evidence="8" key="1">
    <citation type="journal article" date="2018" name="Nat. Microbiol.">
        <title>Leveraging single-cell genomics to expand the fungal tree of life.</title>
        <authorList>
            <person name="Ahrendt S.R."/>
            <person name="Quandt C.A."/>
            <person name="Ciobanu D."/>
            <person name="Clum A."/>
            <person name="Salamov A."/>
            <person name="Andreopoulos B."/>
            <person name="Cheng J.F."/>
            <person name="Woyke T."/>
            <person name="Pelin A."/>
            <person name="Henrissat B."/>
            <person name="Reynolds N.K."/>
            <person name="Benny G.L."/>
            <person name="Smith M.E."/>
            <person name="James T.Y."/>
            <person name="Grigoriev I.V."/>
        </authorList>
    </citation>
    <scope>NUCLEOTIDE SEQUENCE [LARGE SCALE GENOMIC DNA]</scope>
    <source>
        <strain evidence="8">RSA 1356</strain>
    </source>
</reference>
<dbReference type="Gene3D" id="1.10.10.1740">
    <property type="entry name" value="Transmembrane protein 14-like"/>
    <property type="match status" value="1"/>
</dbReference>
<feature type="transmembrane region" description="Helical" evidence="6">
    <location>
        <begin position="6"/>
        <end position="23"/>
    </location>
</feature>
<evidence type="ECO:0000256" key="5">
    <source>
        <dbReference type="ARBA" id="ARBA00023136"/>
    </source>
</evidence>
<dbReference type="InterPro" id="IPR005349">
    <property type="entry name" value="TMEM14"/>
</dbReference>
<comment type="subcellular location">
    <subcellularLocation>
        <location evidence="1">Membrane</location>
    </subcellularLocation>
</comment>
<dbReference type="AlphaFoldDB" id="A0A4V1IW43"/>
<proteinExistence type="inferred from homology"/>
<sequence length="79" mass="8281">MIGSVASLASGVIFGSLMSWAAVRTSRNPADAYLALGLSVTLFLVMGSRFLKSGKVMPAGLVSVLSLIMAIRYGQRVFA</sequence>
<comment type="similarity">
    <text evidence="2">Belongs to the TMEM14 family.</text>
</comment>
<organism evidence="7 8">
    <name type="scientific">Thamnocephalis sphaerospora</name>
    <dbReference type="NCBI Taxonomy" id="78915"/>
    <lineage>
        <taxon>Eukaryota</taxon>
        <taxon>Fungi</taxon>
        <taxon>Fungi incertae sedis</taxon>
        <taxon>Zoopagomycota</taxon>
        <taxon>Zoopagomycotina</taxon>
        <taxon>Zoopagomycetes</taxon>
        <taxon>Zoopagales</taxon>
        <taxon>Sigmoideomycetaceae</taxon>
        <taxon>Thamnocephalis</taxon>
    </lineage>
</organism>
<evidence type="ECO:0000256" key="1">
    <source>
        <dbReference type="ARBA" id="ARBA00004370"/>
    </source>
</evidence>
<evidence type="ECO:0000256" key="4">
    <source>
        <dbReference type="ARBA" id="ARBA00022989"/>
    </source>
</evidence>
<evidence type="ECO:0000256" key="3">
    <source>
        <dbReference type="ARBA" id="ARBA00022692"/>
    </source>
</evidence>
<dbReference type="Pfam" id="PF03647">
    <property type="entry name" value="Tmemb_14"/>
    <property type="match status" value="1"/>
</dbReference>
<keyword evidence="8" id="KW-1185">Reference proteome</keyword>
<evidence type="ECO:0000313" key="7">
    <source>
        <dbReference type="EMBL" id="RKP06259.1"/>
    </source>
</evidence>
<dbReference type="OrthoDB" id="5620at2759"/>
<protein>
    <submittedName>
        <fullName evidence="7">Transmembrane proteins 14C-domain-containing protein</fullName>
    </submittedName>
</protein>
<accession>A0A4V1IW43</accession>
<dbReference type="EMBL" id="KZ992920">
    <property type="protein sequence ID" value="RKP06259.1"/>
    <property type="molecule type" value="Genomic_DNA"/>
</dbReference>
<dbReference type="Proteomes" id="UP000271241">
    <property type="component" value="Unassembled WGS sequence"/>
</dbReference>
<dbReference type="PANTHER" id="PTHR12668:SF43">
    <property type="entry name" value="TRANSMEMBRANE PROTEIN 14 HOMOLOG"/>
    <property type="match status" value="1"/>
</dbReference>
<dbReference type="InterPro" id="IPR044890">
    <property type="entry name" value="TMEM14_sf"/>
</dbReference>
<evidence type="ECO:0000313" key="8">
    <source>
        <dbReference type="Proteomes" id="UP000271241"/>
    </source>
</evidence>
<dbReference type="PANTHER" id="PTHR12668">
    <property type="entry name" value="TRANSMEMBRANE PROTEIN 14, 15"/>
    <property type="match status" value="1"/>
</dbReference>
<keyword evidence="4 6" id="KW-1133">Transmembrane helix</keyword>
<name>A0A4V1IW43_9FUNG</name>